<dbReference type="Proteomes" id="UP000010552">
    <property type="component" value="Unassembled WGS sequence"/>
</dbReference>
<reference evidence="3" key="1">
    <citation type="journal article" date="2013" name="Science">
        <title>Comparative analysis of bat genomes provides insight into the evolution of flight and immunity.</title>
        <authorList>
            <person name="Zhang G."/>
            <person name="Cowled C."/>
            <person name="Shi Z."/>
            <person name="Huang Z."/>
            <person name="Bishop-Lilly K.A."/>
            <person name="Fang X."/>
            <person name="Wynne J.W."/>
            <person name="Xiong Z."/>
            <person name="Baker M.L."/>
            <person name="Zhao W."/>
            <person name="Tachedjian M."/>
            <person name="Zhu Y."/>
            <person name="Zhou P."/>
            <person name="Jiang X."/>
            <person name="Ng J."/>
            <person name="Yang L."/>
            <person name="Wu L."/>
            <person name="Xiao J."/>
            <person name="Feng Y."/>
            <person name="Chen Y."/>
            <person name="Sun X."/>
            <person name="Zhang Y."/>
            <person name="Marsh G.A."/>
            <person name="Crameri G."/>
            <person name="Broder C.C."/>
            <person name="Frey K.G."/>
            <person name="Wang L.F."/>
            <person name="Wang J."/>
        </authorList>
    </citation>
    <scope>NUCLEOTIDE SEQUENCE [LARGE SCALE GENOMIC DNA]</scope>
</reference>
<dbReference type="AlphaFoldDB" id="L5KE41"/>
<evidence type="ECO:0000313" key="2">
    <source>
        <dbReference type="EMBL" id="ELK09914.1"/>
    </source>
</evidence>
<proteinExistence type="predicted"/>
<accession>L5KE41</accession>
<sequence>MSVHSEMGKQILRSSLSGGQHRSACCAPGPEPVTVMPPHFLPCGLLSIGEGATVRQRIVTIVWKHRAGSTQQTLDDLQRS</sequence>
<evidence type="ECO:0000313" key="3">
    <source>
        <dbReference type="Proteomes" id="UP000010552"/>
    </source>
</evidence>
<organism evidence="2 3">
    <name type="scientific">Pteropus alecto</name>
    <name type="common">Black flying fox</name>
    <dbReference type="NCBI Taxonomy" id="9402"/>
    <lineage>
        <taxon>Eukaryota</taxon>
        <taxon>Metazoa</taxon>
        <taxon>Chordata</taxon>
        <taxon>Craniata</taxon>
        <taxon>Vertebrata</taxon>
        <taxon>Euteleostomi</taxon>
        <taxon>Mammalia</taxon>
        <taxon>Eutheria</taxon>
        <taxon>Laurasiatheria</taxon>
        <taxon>Chiroptera</taxon>
        <taxon>Yinpterochiroptera</taxon>
        <taxon>Pteropodoidea</taxon>
        <taxon>Pteropodidae</taxon>
        <taxon>Pteropodinae</taxon>
        <taxon>Pteropus</taxon>
    </lineage>
</organism>
<feature type="region of interest" description="Disordered" evidence="1">
    <location>
        <begin position="1"/>
        <end position="23"/>
    </location>
</feature>
<gene>
    <name evidence="2" type="ORF">PAL_GLEAN10013150</name>
</gene>
<name>L5KE41_PTEAL</name>
<protein>
    <submittedName>
        <fullName evidence="2">Uncharacterized protein</fullName>
    </submittedName>
</protein>
<evidence type="ECO:0000256" key="1">
    <source>
        <dbReference type="SAM" id="MobiDB-lite"/>
    </source>
</evidence>
<dbReference type="InParanoid" id="L5KE41"/>
<dbReference type="EMBL" id="KB030789">
    <property type="protein sequence ID" value="ELK09914.1"/>
    <property type="molecule type" value="Genomic_DNA"/>
</dbReference>
<keyword evidence="3" id="KW-1185">Reference proteome</keyword>